<dbReference type="AlphaFoldDB" id="A0AB72X2L4"/>
<dbReference type="InterPro" id="IPR049492">
    <property type="entry name" value="BD-FAE-like_dom"/>
</dbReference>
<dbReference type="EMBL" id="CATWHI010000001">
    <property type="protein sequence ID" value="CAJ0735605.1"/>
    <property type="molecule type" value="Genomic_DNA"/>
</dbReference>
<dbReference type="SUPFAM" id="SSF53474">
    <property type="entry name" value="alpha/beta-Hydrolases"/>
    <property type="match status" value="1"/>
</dbReference>
<evidence type="ECO:0000313" key="5">
    <source>
        <dbReference type="Proteomes" id="UP001189225"/>
    </source>
</evidence>
<feature type="chain" id="PRO_5044506121" description="BD-FAE-like domain-containing protein" evidence="2">
    <location>
        <begin position="21"/>
        <end position="288"/>
    </location>
</feature>
<keyword evidence="2" id="KW-0732">Signal</keyword>
<reference evidence="4 5" key="1">
    <citation type="submission" date="2023-07" db="EMBL/GenBank/DDBJ databases">
        <authorList>
            <person name="Peeters C."/>
        </authorList>
    </citation>
    <scope>NUCLEOTIDE SEQUENCE [LARGE SCALE GENOMIC DNA]</scope>
    <source>
        <strain evidence="4 5">R-16034</strain>
    </source>
</reference>
<name>A0AB72X2L4_9RALS</name>
<dbReference type="PANTHER" id="PTHR48081:SF9">
    <property type="entry name" value="CARBOXYLESTERASE"/>
    <property type="match status" value="1"/>
</dbReference>
<comment type="caution">
    <text evidence="4">The sequence shown here is derived from an EMBL/GenBank/DDBJ whole genome shotgun (WGS) entry which is preliminary data.</text>
</comment>
<dbReference type="Gene3D" id="3.40.50.1820">
    <property type="entry name" value="alpha/beta hydrolase"/>
    <property type="match status" value="1"/>
</dbReference>
<dbReference type="Pfam" id="PF20434">
    <property type="entry name" value="BD-FAE"/>
    <property type="match status" value="1"/>
</dbReference>
<protein>
    <recommendedName>
        <fullName evidence="3">BD-FAE-like domain-containing protein</fullName>
    </recommendedName>
</protein>
<evidence type="ECO:0000259" key="3">
    <source>
        <dbReference type="Pfam" id="PF20434"/>
    </source>
</evidence>
<dbReference type="PANTHER" id="PTHR48081">
    <property type="entry name" value="AB HYDROLASE SUPERFAMILY PROTEIN C4A8.06C"/>
    <property type="match status" value="1"/>
</dbReference>
<dbReference type="InterPro" id="IPR050300">
    <property type="entry name" value="GDXG_lipolytic_enzyme"/>
</dbReference>
<proteinExistence type="predicted"/>
<keyword evidence="1" id="KW-0378">Hydrolase</keyword>
<organism evidence="4 5">
    <name type="scientific">Ralstonia edaphi</name>
    <dbReference type="NCBI Taxonomy" id="3058599"/>
    <lineage>
        <taxon>Bacteria</taxon>
        <taxon>Pseudomonadati</taxon>
        <taxon>Pseudomonadota</taxon>
        <taxon>Betaproteobacteria</taxon>
        <taxon>Burkholderiales</taxon>
        <taxon>Burkholderiaceae</taxon>
        <taxon>Ralstonia</taxon>
    </lineage>
</organism>
<sequence length="288" mass="31312">MAITRLTRRAWLAAALSSLAGCSGLDVLNAISKADASIPMLGLAYGDKPRQRLDVYRPIRPMAGAARAVVFFYGGSWRDGSRTDYAFVGEALAAAGAIAMVADYRLYPEVSYPGFLEDCAAATAFARRWLAQQGYANARLFVAGHSAGAYNAAMLATDSRWLGAQGLSTETLSGWIGMAGPYNFLPIETADILPVFNHPHETQDSQPVFHVDQRWQPPALLLTGERDAYVDVGRNTLSLAERLMKFRHPVELKVYPQLDHKTLVAALASPLQFLGPVLPDVVDFIARA</sequence>
<accession>A0AB72X2L4</accession>
<evidence type="ECO:0000256" key="2">
    <source>
        <dbReference type="SAM" id="SignalP"/>
    </source>
</evidence>
<dbReference type="Proteomes" id="UP001189225">
    <property type="component" value="Unassembled WGS sequence"/>
</dbReference>
<feature type="signal peptide" evidence="2">
    <location>
        <begin position="1"/>
        <end position="20"/>
    </location>
</feature>
<feature type="domain" description="BD-FAE-like" evidence="3">
    <location>
        <begin position="53"/>
        <end position="233"/>
    </location>
</feature>
<dbReference type="PROSITE" id="PS51257">
    <property type="entry name" value="PROKAR_LIPOPROTEIN"/>
    <property type="match status" value="1"/>
</dbReference>
<dbReference type="InterPro" id="IPR029058">
    <property type="entry name" value="AB_hydrolase_fold"/>
</dbReference>
<keyword evidence="5" id="KW-1185">Reference proteome</keyword>
<gene>
    <name evidence="4" type="ORF">R16034_00211</name>
</gene>
<dbReference type="GO" id="GO:0016787">
    <property type="term" value="F:hydrolase activity"/>
    <property type="evidence" value="ECO:0007669"/>
    <property type="project" value="UniProtKB-KW"/>
</dbReference>
<evidence type="ECO:0000256" key="1">
    <source>
        <dbReference type="ARBA" id="ARBA00022801"/>
    </source>
</evidence>
<evidence type="ECO:0000313" key="4">
    <source>
        <dbReference type="EMBL" id="CAJ0735605.1"/>
    </source>
</evidence>